<dbReference type="STRING" id="6205.A0A0R3WR89"/>
<keyword evidence="2" id="KW-1185">Reference proteome</keyword>
<dbReference type="OrthoDB" id="3176171at2759"/>
<reference evidence="1 2" key="2">
    <citation type="submission" date="2018-11" db="EMBL/GenBank/DDBJ databases">
        <authorList>
            <consortium name="Pathogen Informatics"/>
        </authorList>
    </citation>
    <scope>NUCLEOTIDE SEQUENCE [LARGE SCALE GENOMIC DNA]</scope>
</reference>
<evidence type="ECO:0000313" key="1">
    <source>
        <dbReference type="EMBL" id="VDM22272.1"/>
    </source>
</evidence>
<reference evidence="3" key="1">
    <citation type="submission" date="2017-02" db="UniProtKB">
        <authorList>
            <consortium name="WormBaseParasite"/>
        </authorList>
    </citation>
    <scope>IDENTIFICATION</scope>
</reference>
<proteinExistence type="predicted"/>
<accession>A0A0R3WR89</accession>
<dbReference type="AlphaFoldDB" id="A0A0R3WR89"/>
<sequence>MDVASENITLPLARGALGRSGIGTYVATSLPGAGPYKSEAEEQEEARLYAKLTSRSQNHIKYFASKRKEQLLLDAAIRLTTVVSASSLVDIPTGIDNATIGVAVRSTAKYERSQAQVFRI</sequence>
<dbReference type="EMBL" id="UYWX01002152">
    <property type="protein sequence ID" value="VDM22272.1"/>
    <property type="molecule type" value="Genomic_DNA"/>
</dbReference>
<organism evidence="3">
    <name type="scientific">Hydatigena taeniaeformis</name>
    <name type="common">Feline tapeworm</name>
    <name type="synonym">Taenia taeniaeformis</name>
    <dbReference type="NCBI Taxonomy" id="6205"/>
    <lineage>
        <taxon>Eukaryota</taxon>
        <taxon>Metazoa</taxon>
        <taxon>Spiralia</taxon>
        <taxon>Lophotrochozoa</taxon>
        <taxon>Platyhelminthes</taxon>
        <taxon>Cestoda</taxon>
        <taxon>Eucestoda</taxon>
        <taxon>Cyclophyllidea</taxon>
        <taxon>Taeniidae</taxon>
        <taxon>Hydatigera</taxon>
    </lineage>
</organism>
<evidence type="ECO:0000313" key="3">
    <source>
        <dbReference type="WBParaSite" id="TTAC_0000327901-mRNA-1"/>
    </source>
</evidence>
<protein>
    <submittedName>
        <fullName evidence="3">Ysc84 domain-containing protein</fullName>
    </submittedName>
</protein>
<dbReference type="Proteomes" id="UP000274429">
    <property type="component" value="Unassembled WGS sequence"/>
</dbReference>
<dbReference type="WBParaSite" id="TTAC_0000327901-mRNA-1">
    <property type="protein sequence ID" value="TTAC_0000327901-mRNA-1"/>
    <property type="gene ID" value="TTAC_0000327901"/>
</dbReference>
<gene>
    <name evidence="1" type="ORF">TTAC_LOCUS3264</name>
</gene>
<evidence type="ECO:0000313" key="2">
    <source>
        <dbReference type="Proteomes" id="UP000274429"/>
    </source>
</evidence>
<name>A0A0R3WR89_HYDTA</name>